<accession>A0ABS1CKR9</accession>
<organism evidence="2 3">
    <name type="scientific">Thiohalocapsa halophila</name>
    <dbReference type="NCBI Taxonomy" id="69359"/>
    <lineage>
        <taxon>Bacteria</taxon>
        <taxon>Pseudomonadati</taxon>
        <taxon>Pseudomonadota</taxon>
        <taxon>Gammaproteobacteria</taxon>
        <taxon>Chromatiales</taxon>
        <taxon>Chromatiaceae</taxon>
        <taxon>Thiohalocapsa</taxon>
    </lineage>
</organism>
<reference evidence="2 3" key="1">
    <citation type="journal article" date="2020" name="Microorganisms">
        <title>Osmotic Adaptation and Compatible Solute Biosynthesis of Phototrophic Bacteria as Revealed from Genome Analyses.</title>
        <authorList>
            <person name="Imhoff J.F."/>
            <person name="Rahn T."/>
            <person name="Kunzel S."/>
            <person name="Keller A."/>
            <person name="Neulinger S.C."/>
        </authorList>
    </citation>
    <scope>NUCLEOTIDE SEQUENCE [LARGE SCALE GENOMIC DNA]</scope>
    <source>
        <strain evidence="2 3">DSM 6210</strain>
    </source>
</reference>
<keyword evidence="3" id="KW-1185">Reference proteome</keyword>
<dbReference type="EMBL" id="NRRV01000050">
    <property type="protein sequence ID" value="MBK1632527.1"/>
    <property type="molecule type" value="Genomic_DNA"/>
</dbReference>
<dbReference type="PROSITE" id="PS51352">
    <property type="entry name" value="THIOREDOXIN_2"/>
    <property type="match status" value="1"/>
</dbReference>
<sequence>MPNPRRGARALLAALLGLLVLGAGLERIEAAASRDPGQYFFDQTFGDFTEELALARDEGKQGILLMFEMDECPFCHRMKTTVLNQPGVQDYFKEHFLIFPVDVEGDIEVTTFSGETKAQKDFALQDHRVRATPVFAFFDLDGNLVARYTGATRDAEEFMLLGRYVVDEAYKETTFTKYKRAQADDRQAAR</sequence>
<dbReference type="Proteomes" id="UP000748752">
    <property type="component" value="Unassembled WGS sequence"/>
</dbReference>
<dbReference type="Gene3D" id="3.40.30.10">
    <property type="entry name" value="Glutaredoxin"/>
    <property type="match status" value="1"/>
</dbReference>
<gene>
    <name evidence="2" type="ORF">CKO31_17620</name>
</gene>
<dbReference type="CDD" id="cd02951">
    <property type="entry name" value="SoxW"/>
    <property type="match status" value="1"/>
</dbReference>
<evidence type="ECO:0000259" key="1">
    <source>
        <dbReference type="PROSITE" id="PS51352"/>
    </source>
</evidence>
<dbReference type="Pfam" id="PF13098">
    <property type="entry name" value="Thioredoxin_2"/>
    <property type="match status" value="1"/>
</dbReference>
<feature type="domain" description="Thioredoxin" evidence="1">
    <location>
        <begin position="19"/>
        <end position="171"/>
    </location>
</feature>
<proteinExistence type="predicted"/>
<comment type="caution">
    <text evidence="2">The sequence shown here is derived from an EMBL/GenBank/DDBJ whole genome shotgun (WGS) entry which is preliminary data.</text>
</comment>
<dbReference type="InterPro" id="IPR041737">
    <property type="entry name" value="SoxW"/>
</dbReference>
<protein>
    <submittedName>
        <fullName evidence="2">Thioredoxin</fullName>
    </submittedName>
</protein>
<dbReference type="InterPro" id="IPR036249">
    <property type="entry name" value="Thioredoxin-like_sf"/>
</dbReference>
<name>A0ABS1CKR9_9GAMM</name>
<evidence type="ECO:0000313" key="3">
    <source>
        <dbReference type="Proteomes" id="UP000748752"/>
    </source>
</evidence>
<dbReference type="InterPro" id="IPR013766">
    <property type="entry name" value="Thioredoxin_domain"/>
</dbReference>
<dbReference type="InterPro" id="IPR012336">
    <property type="entry name" value="Thioredoxin-like_fold"/>
</dbReference>
<dbReference type="SUPFAM" id="SSF52833">
    <property type="entry name" value="Thioredoxin-like"/>
    <property type="match status" value="1"/>
</dbReference>
<evidence type="ECO:0000313" key="2">
    <source>
        <dbReference type="EMBL" id="MBK1632527.1"/>
    </source>
</evidence>